<evidence type="ECO:0000256" key="1">
    <source>
        <dbReference type="SAM" id="MobiDB-lite"/>
    </source>
</evidence>
<dbReference type="PANTHER" id="PTHR39196:SF1">
    <property type="entry name" value="PRIMOSOME, DNAD SUBUNIT"/>
    <property type="match status" value="1"/>
</dbReference>
<dbReference type="RefSeq" id="WP_225425193.1">
    <property type="nucleotide sequence ID" value="NZ_JBHSSN010000015.1"/>
</dbReference>
<name>A0ABW1UX40_9LACO</name>
<comment type="caution">
    <text evidence="3">The sequence shown here is derived from an EMBL/GenBank/DDBJ whole genome shotgun (WGS) entry which is preliminary data.</text>
</comment>
<protein>
    <submittedName>
        <fullName evidence="3">DUF4373 domain-containing protein</fullName>
    </submittedName>
</protein>
<dbReference type="Proteomes" id="UP001596186">
    <property type="component" value="Unassembled WGS sequence"/>
</dbReference>
<dbReference type="PANTHER" id="PTHR39196">
    <property type="entry name" value="PRIMOSOME, DNAD SUBUNIT"/>
    <property type="match status" value="1"/>
</dbReference>
<evidence type="ECO:0000259" key="2">
    <source>
        <dbReference type="Pfam" id="PF14297"/>
    </source>
</evidence>
<keyword evidence="4" id="KW-1185">Reference proteome</keyword>
<feature type="domain" description="Lin1244/Lin1753-like N-terminal" evidence="2">
    <location>
        <begin position="11"/>
        <end position="104"/>
    </location>
</feature>
<evidence type="ECO:0000313" key="4">
    <source>
        <dbReference type="Proteomes" id="UP001596186"/>
    </source>
</evidence>
<accession>A0ABW1UX40</accession>
<dbReference type="Pfam" id="PF14297">
    <property type="entry name" value="Lin1244_N"/>
    <property type="match status" value="1"/>
</dbReference>
<dbReference type="EMBL" id="JBHSSN010000015">
    <property type="protein sequence ID" value="MFC6324010.1"/>
    <property type="molecule type" value="Genomic_DNA"/>
</dbReference>
<sequence>MARPIKSGLDYFPFDVDFINNEKVEALMGEFGSKGVLMLVYLLSAVYKKGYYLQWNKLSEMQLVNKIDGLSSTMADQIVTRLIDYGTFDKELFNSVRVLTSQRIQETYLDATKRRKQQKPTLYWINVANNSDSKGVNVNINTQSKVNKSKVNKSNKDSHDSKPAKSVYDPDDINLKLANYLLTKIRERNSSIYPTDSKNPPDTQKWANDIRLMHERDARSYDDIKRIIEWCQQDSFWQNNILSASKLRKQFGKLIDKADAPNNFNGNKGGRKPLYDLPY</sequence>
<gene>
    <name evidence="3" type="ORF">ACFP1F_09690</name>
</gene>
<proteinExistence type="predicted"/>
<dbReference type="InterPro" id="IPR025400">
    <property type="entry name" value="Lin1244/Lin1753-like_N"/>
</dbReference>
<feature type="region of interest" description="Disordered" evidence="1">
    <location>
        <begin position="135"/>
        <end position="168"/>
    </location>
</feature>
<feature type="compositionally biased region" description="Basic and acidic residues" evidence="1">
    <location>
        <begin position="154"/>
        <end position="163"/>
    </location>
</feature>
<organism evidence="3 4">
    <name type="scientific">Companilactobacillus baiquanensis</name>
    <dbReference type="NCBI Taxonomy" id="2486005"/>
    <lineage>
        <taxon>Bacteria</taxon>
        <taxon>Bacillati</taxon>
        <taxon>Bacillota</taxon>
        <taxon>Bacilli</taxon>
        <taxon>Lactobacillales</taxon>
        <taxon>Lactobacillaceae</taxon>
        <taxon>Companilactobacillus</taxon>
    </lineage>
</organism>
<evidence type="ECO:0000313" key="3">
    <source>
        <dbReference type="EMBL" id="MFC6324010.1"/>
    </source>
</evidence>
<reference evidence="4" key="1">
    <citation type="journal article" date="2019" name="Int. J. Syst. Evol. Microbiol.">
        <title>The Global Catalogue of Microorganisms (GCM) 10K type strain sequencing project: providing services to taxonomists for standard genome sequencing and annotation.</title>
        <authorList>
            <consortium name="The Broad Institute Genomics Platform"/>
            <consortium name="The Broad Institute Genome Sequencing Center for Infectious Disease"/>
            <person name="Wu L."/>
            <person name="Ma J."/>
        </authorList>
    </citation>
    <scope>NUCLEOTIDE SEQUENCE [LARGE SCALE GENOMIC DNA]</scope>
    <source>
        <strain evidence="4">CCM 8895</strain>
    </source>
</reference>